<comment type="similarity">
    <text evidence="8">Belongs to the binding-protein-dependent transport system permease family.</text>
</comment>
<evidence type="ECO:0000256" key="4">
    <source>
        <dbReference type="ARBA" id="ARBA00022519"/>
    </source>
</evidence>
<dbReference type="Gene3D" id="1.10.3720.10">
    <property type="entry name" value="MetI-like"/>
    <property type="match status" value="2"/>
</dbReference>
<feature type="transmembrane region" description="Helical" evidence="8">
    <location>
        <begin position="350"/>
        <end position="372"/>
    </location>
</feature>
<evidence type="ECO:0000256" key="1">
    <source>
        <dbReference type="ARBA" id="ARBA00004429"/>
    </source>
</evidence>
<protein>
    <submittedName>
        <fullName evidence="10">Iron(III) transport system permease protein</fullName>
    </submittedName>
</protein>
<keyword evidence="11" id="KW-1185">Reference proteome</keyword>
<evidence type="ECO:0000256" key="7">
    <source>
        <dbReference type="ARBA" id="ARBA00023136"/>
    </source>
</evidence>
<feature type="transmembrane region" description="Helical" evidence="8">
    <location>
        <begin position="244"/>
        <end position="267"/>
    </location>
</feature>
<name>A0A3N5BIU4_9BACL</name>
<evidence type="ECO:0000256" key="8">
    <source>
        <dbReference type="RuleBase" id="RU363032"/>
    </source>
</evidence>
<keyword evidence="6 8" id="KW-1133">Transmembrane helix</keyword>
<feature type="domain" description="ABC transmembrane type-1" evidence="9">
    <location>
        <begin position="64"/>
        <end position="260"/>
    </location>
</feature>
<evidence type="ECO:0000256" key="2">
    <source>
        <dbReference type="ARBA" id="ARBA00022448"/>
    </source>
</evidence>
<keyword evidence="7 8" id="KW-0472">Membrane</keyword>
<dbReference type="Proteomes" id="UP000277108">
    <property type="component" value="Unassembled WGS sequence"/>
</dbReference>
<feature type="transmembrane region" description="Helical" evidence="8">
    <location>
        <begin position="139"/>
        <end position="159"/>
    </location>
</feature>
<dbReference type="InterPro" id="IPR035906">
    <property type="entry name" value="MetI-like_sf"/>
</dbReference>
<evidence type="ECO:0000259" key="9">
    <source>
        <dbReference type="PROSITE" id="PS50928"/>
    </source>
</evidence>
<comment type="caution">
    <text evidence="10">The sequence shown here is derived from an EMBL/GenBank/DDBJ whole genome shotgun (WGS) entry which is preliminary data.</text>
</comment>
<accession>A0A3N5BIU4</accession>
<feature type="transmembrane region" description="Helical" evidence="8">
    <location>
        <begin position="64"/>
        <end position="87"/>
    </location>
</feature>
<keyword evidence="3" id="KW-1003">Cell membrane</keyword>
<dbReference type="PANTHER" id="PTHR43357:SF3">
    <property type="entry name" value="FE(3+)-TRANSPORT SYSTEM PERMEASE PROTEIN FBPB 2"/>
    <property type="match status" value="1"/>
</dbReference>
<dbReference type="Pfam" id="PF00528">
    <property type="entry name" value="BPD_transp_1"/>
    <property type="match status" value="1"/>
</dbReference>
<dbReference type="GO" id="GO:0055085">
    <property type="term" value="P:transmembrane transport"/>
    <property type="evidence" value="ECO:0007669"/>
    <property type="project" value="InterPro"/>
</dbReference>
<feature type="transmembrane region" description="Helical" evidence="8">
    <location>
        <begin position="180"/>
        <end position="202"/>
    </location>
</feature>
<feature type="transmembrane region" description="Helical" evidence="8">
    <location>
        <begin position="521"/>
        <end position="543"/>
    </location>
</feature>
<dbReference type="RefSeq" id="WP_123808008.1">
    <property type="nucleotide sequence ID" value="NZ_RKRK01000003.1"/>
</dbReference>
<dbReference type="InterPro" id="IPR000515">
    <property type="entry name" value="MetI-like"/>
</dbReference>
<dbReference type="GO" id="GO:0005886">
    <property type="term" value="C:plasma membrane"/>
    <property type="evidence" value="ECO:0007669"/>
    <property type="project" value="UniProtKB-SubCell"/>
</dbReference>
<evidence type="ECO:0000256" key="5">
    <source>
        <dbReference type="ARBA" id="ARBA00022692"/>
    </source>
</evidence>
<evidence type="ECO:0000256" key="3">
    <source>
        <dbReference type="ARBA" id="ARBA00022475"/>
    </source>
</evidence>
<evidence type="ECO:0000313" key="11">
    <source>
        <dbReference type="Proteomes" id="UP000277108"/>
    </source>
</evidence>
<evidence type="ECO:0000256" key="6">
    <source>
        <dbReference type="ARBA" id="ARBA00022989"/>
    </source>
</evidence>
<feature type="transmembrane region" description="Helical" evidence="8">
    <location>
        <begin position="416"/>
        <end position="436"/>
    </location>
</feature>
<evidence type="ECO:0000313" key="10">
    <source>
        <dbReference type="EMBL" id="RPF56679.1"/>
    </source>
</evidence>
<keyword evidence="2 8" id="KW-0813">Transport</keyword>
<feature type="transmembrane region" description="Helical" evidence="8">
    <location>
        <begin position="99"/>
        <end position="119"/>
    </location>
</feature>
<keyword evidence="5 8" id="KW-0812">Transmembrane</keyword>
<organism evidence="10 11">
    <name type="scientific">Abyssicoccus albus</name>
    <dbReference type="NCBI Taxonomy" id="1817405"/>
    <lineage>
        <taxon>Bacteria</taxon>
        <taxon>Bacillati</taxon>
        <taxon>Bacillota</taxon>
        <taxon>Bacilli</taxon>
        <taxon>Bacillales</taxon>
        <taxon>Abyssicoccaceae</taxon>
    </lineage>
</organism>
<keyword evidence="4" id="KW-0997">Cell inner membrane</keyword>
<sequence>MKLNEMIKERNIRSFFLWFFIVGTVFVFFVYPFIRMISLSFIGEHGITLEHLKFILKDSNVESIVNTLIIGCLATLLNTALGLLFAFIISYTDVRFKKLMQIFIILPLLVPSYMMSISWTEFVRSIPLIDIDLYSLGGIVFVLGINHYALVYLMSVQVFTRIPKSLEQAIQVNGGNRLDVLKQVTIPMGMTGIIGGMMIAALSNIDNFGVPAFLGIPGGVDVLSTSIYQAVISYGDDAFLQGSILSLALVCITFCILLIQWILLRQFKPNPYSSTDRSPRIHLGKFRLFIEVLIWLFFIITSIMPLVALVKTSLTKTYGAKLTMDTLTLKNFQYILFEYDKSVSAIQHSAMLAISATIISFIIAIILGYMIVRYNKWYMRFTEIGIAIPYSLPGTVLSLSLIIFWIEPIPGVKPGIYGTVFILLIAYILRFTILPLRSAISTYSQIHISLEHAASVSGNNILLRFKNILLPLLTSGMIGGLLLMMFTALTELTLSALLWASGSETIGVVIFSFESAGYKQYSSAFSVIVIILLCLGGLLYLLLQSMFKRKDLS</sequence>
<dbReference type="SUPFAM" id="SSF161098">
    <property type="entry name" value="MetI-like"/>
    <property type="match status" value="2"/>
</dbReference>
<dbReference type="EMBL" id="RKRK01000003">
    <property type="protein sequence ID" value="RPF56679.1"/>
    <property type="molecule type" value="Genomic_DNA"/>
</dbReference>
<feature type="transmembrane region" description="Helical" evidence="8">
    <location>
        <begin position="384"/>
        <end position="404"/>
    </location>
</feature>
<feature type="transmembrane region" description="Helical" evidence="8">
    <location>
        <begin position="12"/>
        <end position="34"/>
    </location>
</feature>
<reference evidence="10 11" key="1">
    <citation type="submission" date="2018-11" db="EMBL/GenBank/DDBJ databases">
        <title>Genomic Encyclopedia of Type Strains, Phase IV (KMG-IV): sequencing the most valuable type-strain genomes for metagenomic binning, comparative biology and taxonomic classification.</title>
        <authorList>
            <person name="Goeker M."/>
        </authorList>
    </citation>
    <scope>NUCLEOTIDE SEQUENCE [LARGE SCALE GENOMIC DNA]</scope>
    <source>
        <strain evidence="10 11">DSM 29158</strain>
    </source>
</reference>
<dbReference type="PANTHER" id="PTHR43357">
    <property type="entry name" value="INNER MEMBRANE ABC TRANSPORTER PERMEASE PROTEIN YDCV"/>
    <property type="match status" value="1"/>
</dbReference>
<dbReference type="CDD" id="cd06261">
    <property type="entry name" value="TM_PBP2"/>
    <property type="match status" value="2"/>
</dbReference>
<gene>
    <name evidence="10" type="ORF">EDD62_1333</name>
</gene>
<feature type="transmembrane region" description="Helical" evidence="8">
    <location>
        <begin position="468"/>
        <end position="489"/>
    </location>
</feature>
<dbReference type="OrthoDB" id="9807047at2"/>
<proteinExistence type="inferred from homology"/>
<comment type="subcellular location">
    <subcellularLocation>
        <location evidence="1">Cell inner membrane</location>
        <topology evidence="1">Multi-pass membrane protein</topology>
    </subcellularLocation>
    <subcellularLocation>
        <location evidence="8">Cell membrane</location>
        <topology evidence="8">Multi-pass membrane protein</topology>
    </subcellularLocation>
</comment>
<dbReference type="PROSITE" id="PS50928">
    <property type="entry name" value="ABC_TM1"/>
    <property type="match status" value="2"/>
</dbReference>
<feature type="domain" description="ABC transmembrane type-1" evidence="9">
    <location>
        <begin position="346"/>
        <end position="540"/>
    </location>
</feature>
<feature type="transmembrane region" description="Helical" evidence="8">
    <location>
        <begin position="288"/>
        <end position="310"/>
    </location>
</feature>
<dbReference type="AlphaFoldDB" id="A0A3N5BIU4"/>